<dbReference type="InterPro" id="IPR036397">
    <property type="entry name" value="RNaseH_sf"/>
</dbReference>
<dbReference type="Gene3D" id="3.10.10.10">
    <property type="entry name" value="HIV Type 1 Reverse Transcriptase, subunit A, domain 1"/>
    <property type="match status" value="1"/>
</dbReference>
<dbReference type="InterPro" id="IPR043128">
    <property type="entry name" value="Rev_trsase/Diguanyl_cyclase"/>
</dbReference>
<dbReference type="PROSITE" id="PS51898">
    <property type="entry name" value="TYR_RECOMBINASE"/>
    <property type="match status" value="1"/>
</dbReference>
<dbReference type="InterPro" id="IPR000477">
    <property type="entry name" value="RT_dom"/>
</dbReference>
<evidence type="ECO:0000256" key="2">
    <source>
        <dbReference type="ARBA" id="ARBA00023172"/>
    </source>
</evidence>
<dbReference type="Gene3D" id="3.30.420.10">
    <property type="entry name" value="Ribonuclease H-like superfamily/Ribonuclease H"/>
    <property type="match status" value="1"/>
</dbReference>
<dbReference type="Gene3D" id="3.30.70.270">
    <property type="match status" value="1"/>
</dbReference>
<feature type="compositionally biased region" description="Basic and acidic residues" evidence="3">
    <location>
        <begin position="67"/>
        <end position="77"/>
    </location>
</feature>
<accession>A0ABM3FY61</accession>
<evidence type="ECO:0000256" key="3">
    <source>
        <dbReference type="SAM" id="MobiDB-lite"/>
    </source>
</evidence>
<dbReference type="PANTHER" id="PTHR33050:SF7">
    <property type="entry name" value="RIBONUCLEASE H"/>
    <property type="match status" value="1"/>
</dbReference>
<dbReference type="CDD" id="cd09275">
    <property type="entry name" value="RNase_HI_RT_DIRS1"/>
    <property type="match status" value="1"/>
</dbReference>
<dbReference type="Gene3D" id="1.10.150.130">
    <property type="match status" value="1"/>
</dbReference>
<protein>
    <submittedName>
        <fullName evidence="7">Uncharacterized protein LOC124293944</fullName>
    </submittedName>
</protein>
<dbReference type="Gene3D" id="1.10.443.10">
    <property type="entry name" value="Intergrase catalytic core"/>
    <property type="match status" value="1"/>
</dbReference>
<feature type="compositionally biased region" description="Polar residues" evidence="3">
    <location>
        <begin position="326"/>
        <end position="341"/>
    </location>
</feature>
<dbReference type="Pfam" id="PF00589">
    <property type="entry name" value="Phage_integrase"/>
    <property type="match status" value="1"/>
</dbReference>
<keyword evidence="6" id="KW-1185">Reference proteome</keyword>
<dbReference type="InterPro" id="IPR011010">
    <property type="entry name" value="DNA_brk_join_enz"/>
</dbReference>
<dbReference type="InterPro" id="IPR013762">
    <property type="entry name" value="Integrase-like_cat_sf"/>
</dbReference>
<evidence type="ECO:0000256" key="1">
    <source>
        <dbReference type="ARBA" id="ARBA00023125"/>
    </source>
</evidence>
<feature type="compositionally biased region" description="Polar residues" evidence="3">
    <location>
        <begin position="100"/>
        <end position="114"/>
    </location>
</feature>
<dbReference type="CDD" id="cd03714">
    <property type="entry name" value="RT_DIRS1"/>
    <property type="match status" value="1"/>
</dbReference>
<evidence type="ECO:0000259" key="5">
    <source>
        <dbReference type="PROSITE" id="PS51898"/>
    </source>
</evidence>
<feature type="compositionally biased region" description="Basic and acidic residues" evidence="3">
    <location>
        <begin position="9"/>
        <end position="29"/>
    </location>
</feature>
<feature type="domain" description="Tyr recombinase" evidence="5">
    <location>
        <begin position="1039"/>
        <end position="1250"/>
    </location>
</feature>
<evidence type="ECO:0000259" key="4">
    <source>
        <dbReference type="PROSITE" id="PS50878"/>
    </source>
</evidence>
<dbReference type="CDD" id="cd00397">
    <property type="entry name" value="DNA_BRE_C"/>
    <property type="match status" value="1"/>
</dbReference>
<dbReference type="SUPFAM" id="SSF56672">
    <property type="entry name" value="DNA/RNA polymerases"/>
    <property type="match status" value="1"/>
</dbReference>
<gene>
    <name evidence="7" type="primary">LOC124293944</name>
</gene>
<name>A0ABM3FY61_NEOLC</name>
<dbReference type="InterPro" id="IPR052055">
    <property type="entry name" value="Hepadnavirus_pol/RT"/>
</dbReference>
<dbReference type="PANTHER" id="PTHR33050">
    <property type="entry name" value="REVERSE TRANSCRIPTASE DOMAIN-CONTAINING PROTEIN"/>
    <property type="match status" value="1"/>
</dbReference>
<organism evidence="6 7">
    <name type="scientific">Neodiprion lecontei</name>
    <name type="common">Redheaded pine sawfly</name>
    <dbReference type="NCBI Taxonomy" id="441921"/>
    <lineage>
        <taxon>Eukaryota</taxon>
        <taxon>Metazoa</taxon>
        <taxon>Ecdysozoa</taxon>
        <taxon>Arthropoda</taxon>
        <taxon>Hexapoda</taxon>
        <taxon>Insecta</taxon>
        <taxon>Pterygota</taxon>
        <taxon>Neoptera</taxon>
        <taxon>Endopterygota</taxon>
        <taxon>Hymenoptera</taxon>
        <taxon>Tenthredinoidea</taxon>
        <taxon>Diprionidae</taxon>
        <taxon>Diprioninae</taxon>
        <taxon>Neodiprion</taxon>
    </lineage>
</organism>
<proteinExistence type="predicted"/>
<evidence type="ECO:0000313" key="6">
    <source>
        <dbReference type="Proteomes" id="UP000829291"/>
    </source>
</evidence>
<feature type="domain" description="Reverse transcriptase" evidence="4">
    <location>
        <begin position="403"/>
        <end position="585"/>
    </location>
</feature>
<feature type="region of interest" description="Disordered" evidence="3">
    <location>
        <begin position="322"/>
        <end position="388"/>
    </location>
</feature>
<sequence length="1252" mass="142007">MGKHKKRTRSEDRKEETKKLRRELRDLKDLVMQCLAAKSRDDASNRDAYDSDDSISEEDPPSDVDSQDIREDVRDPEAPQTPETGAKNGSPDRPGDTGSAPETTSQAAPAQQEDTTTGTKTPTESVSQKNKEPEGAPSLNEEVIKIIGKPPETEEACQKIHPDVSVRWNAWLKSGLKKEEKDELLKNYPRGGSCLLEAPILNPEIASTLNESAPKRDKYFCATQKLAGSSLSALAPAITLLLENETVDSKTILTNIWDAAKILAELHHSQSVARRAYILPSLTKQVASSLEERQVDTYLFGEKLGDKIKEIKSMDKLGRDLKIQKVGNSPEDTIETVQPEQNEPDPESGLSSSALVQQQQHQQQIEDSLSDQQIQVSPPGEKIWSSQETSDIQKEIDRLLSIGAIEKCWDTADQFLSSYFLREKPDGSKRFILNLQELNLFINTEHFKLEDLRSACRLLDRYMYMGSVDIKDAYFAIPIHKSRRKYLRFKFQGQVYEFTCLPFGLCESPYVFTKLMKPVMSYLRQKGFLSVIYLDDILCLENSIKECEKSLQSTISLLEKLGFIANRKKSNLSPSQHCKYLGFILNSRDMLVELPREKRNSLIAQVGSLRNKKTCKIRKFAQIIGTLVASCPGVDYGMLHCKLLEKAKLEALEHSRMNYDARMDIPGYIADDLKWWHNKLPTAVRKIRNFQFQMEIFSDASLSGWGAFCGGEGAHGIWSQAEKALHINHLEIKAAFLALKLFAKDLVSAEILLRIDNTTAIAYINKLGGTRSEDLHDLARKLWDWCEQRDLWVHASYIASKDNVEADSLSRLSNRDTEWQLANYAFKSVTRKFGVPEIDLFASNENKKCAIYCSWDRDPKALAIDAFTVNWNPWFFYAFPPFATIAKAIQKIKADKAVGILIVPFWPSQTWFPAFKKMRHGTSTEQKPYPGGREIIRQALLNKNTSEESAEIMIASVENSTLKQYESSYKLWWEFNQETQSDPFSITAKKGLSFLTKRFQDGASYGTINSGKAALALIAREEIANSDLINRFMRGVYKKRPGRPRYDTIWDVDPVLDKLAEWYPLEPLKLKKVTKKLVLLLALGTAHRIQTLAAIKISNIIETQKGLEIKIPEHIKTSRAGAVQPLLKLPFFEHKPGLCIARTLLHYLTITKDLRGKEDYLLISFQKPHAKVSRDTIGRWIKSTLRELGVDERYTAHSTRHAATSKAAEKGVNIDEIKRIAGWSQKSKVFADFYNLPIKIQDDDFAKRVMLT</sequence>
<dbReference type="InterPro" id="IPR043502">
    <property type="entry name" value="DNA/RNA_pol_sf"/>
</dbReference>
<keyword evidence="1" id="KW-0238">DNA-binding</keyword>
<dbReference type="InterPro" id="IPR010998">
    <property type="entry name" value="Integrase_recombinase_N"/>
</dbReference>
<dbReference type="Pfam" id="PF00078">
    <property type="entry name" value="RVT_1"/>
    <property type="match status" value="1"/>
</dbReference>
<reference evidence="7" key="1">
    <citation type="submission" date="2025-08" db="UniProtKB">
        <authorList>
            <consortium name="RefSeq"/>
        </authorList>
    </citation>
    <scope>IDENTIFICATION</scope>
    <source>
        <tissue evidence="7">Thorax and Abdomen</tissue>
    </source>
</reference>
<keyword evidence="2" id="KW-0233">DNA recombination</keyword>
<feature type="compositionally biased region" description="Acidic residues" evidence="3">
    <location>
        <begin position="50"/>
        <end position="66"/>
    </location>
</feature>
<dbReference type="RefSeq" id="XP_046592954.1">
    <property type="nucleotide sequence ID" value="XM_046736998.1"/>
</dbReference>
<dbReference type="PROSITE" id="PS50878">
    <property type="entry name" value="RT_POL"/>
    <property type="match status" value="1"/>
</dbReference>
<feature type="region of interest" description="Disordered" evidence="3">
    <location>
        <begin position="1"/>
        <end position="141"/>
    </location>
</feature>
<dbReference type="InterPro" id="IPR002104">
    <property type="entry name" value="Integrase_catalytic"/>
</dbReference>
<feature type="compositionally biased region" description="Polar residues" evidence="3">
    <location>
        <begin position="365"/>
        <end position="376"/>
    </location>
</feature>
<dbReference type="Proteomes" id="UP000829291">
    <property type="component" value="Chromosome 4"/>
</dbReference>
<dbReference type="SUPFAM" id="SSF56349">
    <property type="entry name" value="DNA breaking-rejoining enzymes"/>
    <property type="match status" value="1"/>
</dbReference>
<dbReference type="GeneID" id="124293944"/>
<feature type="compositionally biased region" description="Basic and acidic residues" evidence="3">
    <location>
        <begin position="38"/>
        <end position="49"/>
    </location>
</feature>
<evidence type="ECO:0000313" key="7">
    <source>
        <dbReference type="RefSeq" id="XP_046592954.1"/>
    </source>
</evidence>